<evidence type="ECO:0000313" key="1">
    <source>
        <dbReference type="EMBL" id="KYN31006.1"/>
    </source>
</evidence>
<organism evidence="1 2">
    <name type="scientific">Trachymyrmex septentrionalis</name>
    <dbReference type="NCBI Taxonomy" id="34720"/>
    <lineage>
        <taxon>Eukaryota</taxon>
        <taxon>Metazoa</taxon>
        <taxon>Ecdysozoa</taxon>
        <taxon>Arthropoda</taxon>
        <taxon>Hexapoda</taxon>
        <taxon>Insecta</taxon>
        <taxon>Pterygota</taxon>
        <taxon>Neoptera</taxon>
        <taxon>Endopterygota</taxon>
        <taxon>Hymenoptera</taxon>
        <taxon>Apocrita</taxon>
        <taxon>Aculeata</taxon>
        <taxon>Formicoidea</taxon>
        <taxon>Formicidae</taxon>
        <taxon>Myrmicinae</taxon>
        <taxon>Trachymyrmex</taxon>
    </lineage>
</organism>
<keyword evidence="2" id="KW-1185">Reference proteome</keyword>
<gene>
    <name evidence="1" type="ORF">ALC56_14818</name>
</gene>
<evidence type="ECO:0000313" key="2">
    <source>
        <dbReference type="Proteomes" id="UP000078541"/>
    </source>
</evidence>
<proteinExistence type="predicted"/>
<sequence>MSLRCSAPYSEHPLTKLYLHLHEYITATSTVVITVTAVTFYSTRSTVLLLLIFPPSATVEEERTAAHHRRGGYLGRVLLPENTVCLPVTPTETVSGNAWAPYSVIAIRIKDTSICHRRKADPKHKKLSSWPMRNIMAQGGHFQQFV</sequence>
<accession>A0A195ES54</accession>
<name>A0A195ES54_9HYME</name>
<reference evidence="1 2" key="1">
    <citation type="submission" date="2016-03" db="EMBL/GenBank/DDBJ databases">
        <title>Trachymyrmex septentrionalis WGS genome.</title>
        <authorList>
            <person name="Nygaard S."/>
            <person name="Hu H."/>
            <person name="Boomsma J."/>
            <person name="Zhang G."/>
        </authorList>
    </citation>
    <scope>NUCLEOTIDE SEQUENCE [LARGE SCALE GENOMIC DNA]</scope>
    <source>
        <strain evidence="1">Tsep2-gDNA-1</strain>
        <tissue evidence="1">Whole body</tissue>
    </source>
</reference>
<dbReference type="EMBL" id="KQ981993">
    <property type="protein sequence ID" value="KYN31006.1"/>
    <property type="molecule type" value="Genomic_DNA"/>
</dbReference>
<dbReference type="Proteomes" id="UP000078541">
    <property type="component" value="Unassembled WGS sequence"/>
</dbReference>
<protein>
    <submittedName>
        <fullName evidence="1">Uncharacterized protein</fullName>
    </submittedName>
</protein>
<dbReference type="AlphaFoldDB" id="A0A195ES54"/>